<comment type="similarity">
    <text evidence="1">Belongs to the UDP-glycosyltransferase family.</text>
</comment>
<evidence type="ECO:0000313" key="3">
    <source>
        <dbReference type="Proteomes" id="UP001370490"/>
    </source>
</evidence>
<accession>A0AAN8VP29</accession>
<dbReference type="AlphaFoldDB" id="A0AAN8VP29"/>
<comment type="caution">
    <text evidence="2">The sequence shown here is derived from an EMBL/GenBank/DDBJ whole genome shotgun (WGS) entry which is preliminary data.</text>
</comment>
<dbReference type="Gene3D" id="3.40.50.2000">
    <property type="entry name" value="Glycogen Phosphorylase B"/>
    <property type="match status" value="1"/>
</dbReference>
<dbReference type="PANTHER" id="PTHR11926">
    <property type="entry name" value="GLUCOSYL/GLUCURONOSYL TRANSFERASES"/>
    <property type="match status" value="1"/>
</dbReference>
<evidence type="ECO:0000313" key="2">
    <source>
        <dbReference type="EMBL" id="KAK6933082.1"/>
    </source>
</evidence>
<gene>
    <name evidence="2" type="ORF">RJ641_035976</name>
</gene>
<keyword evidence="3" id="KW-1185">Reference proteome</keyword>
<proteinExistence type="inferred from homology"/>
<sequence>MDEQPPIIPRVLIFPIPIQGDLNFMLKLAELLCLSNLHVTFLNSHHAHTRLLRFTNIQTRFNRYPGFRFETISDGLAEDHPRTGDRFPELLDAMNRVTKPLFEELLTRLVVDERESPVSCVIADGVFVFALDVAERLGIKLIFARPISPYCLWTLHRIPQLIGAGEIPLGSIEARRKTRERVLRAERLKPRGSNLLVTSNNGATTKGTTSLDDLSGLAYG</sequence>
<dbReference type="GO" id="GO:0080044">
    <property type="term" value="F:quercetin 7-O-glucosyltransferase activity"/>
    <property type="evidence" value="ECO:0007669"/>
    <property type="project" value="TreeGrafter"/>
</dbReference>
<dbReference type="GO" id="GO:0080043">
    <property type="term" value="F:quercetin 3-O-glucosyltransferase activity"/>
    <property type="evidence" value="ECO:0007669"/>
    <property type="project" value="TreeGrafter"/>
</dbReference>
<dbReference type="EMBL" id="JBAMMX010000009">
    <property type="protein sequence ID" value="KAK6933082.1"/>
    <property type="molecule type" value="Genomic_DNA"/>
</dbReference>
<dbReference type="PANTHER" id="PTHR11926:SF1392">
    <property type="entry name" value="GLYCOSYLTRANSFERASE"/>
    <property type="match status" value="1"/>
</dbReference>
<evidence type="ECO:0000256" key="1">
    <source>
        <dbReference type="ARBA" id="ARBA00009995"/>
    </source>
</evidence>
<reference evidence="2 3" key="1">
    <citation type="submission" date="2023-12" db="EMBL/GenBank/DDBJ databases">
        <title>A high-quality genome assembly for Dillenia turbinata (Dilleniales).</title>
        <authorList>
            <person name="Chanderbali A."/>
        </authorList>
    </citation>
    <scope>NUCLEOTIDE SEQUENCE [LARGE SCALE GENOMIC DNA]</scope>
    <source>
        <strain evidence="2">LSX21</strain>
        <tissue evidence="2">Leaf</tissue>
    </source>
</reference>
<protein>
    <submittedName>
        <fullName evidence="2">Uncharacterized protein</fullName>
    </submittedName>
</protein>
<dbReference type="Proteomes" id="UP001370490">
    <property type="component" value="Unassembled WGS sequence"/>
</dbReference>
<name>A0AAN8VP29_9MAGN</name>
<dbReference type="SUPFAM" id="SSF53756">
    <property type="entry name" value="UDP-Glycosyltransferase/glycogen phosphorylase"/>
    <property type="match status" value="1"/>
</dbReference>
<organism evidence="2 3">
    <name type="scientific">Dillenia turbinata</name>
    <dbReference type="NCBI Taxonomy" id="194707"/>
    <lineage>
        <taxon>Eukaryota</taxon>
        <taxon>Viridiplantae</taxon>
        <taxon>Streptophyta</taxon>
        <taxon>Embryophyta</taxon>
        <taxon>Tracheophyta</taxon>
        <taxon>Spermatophyta</taxon>
        <taxon>Magnoliopsida</taxon>
        <taxon>eudicotyledons</taxon>
        <taxon>Gunneridae</taxon>
        <taxon>Pentapetalae</taxon>
        <taxon>Dilleniales</taxon>
        <taxon>Dilleniaceae</taxon>
        <taxon>Dillenia</taxon>
    </lineage>
</organism>